<evidence type="ECO:0000256" key="19">
    <source>
        <dbReference type="PROSITE-ProRule" id="PRU00339"/>
    </source>
</evidence>
<keyword evidence="16" id="KW-0411">Iron-sulfur</keyword>
<sequence>MKPFTLLCLSIFLLAGARGQTARHDTTRVYSLIDVAKEKQQRGEADSAEYYFKQAGTLAEKLDFDNGRLAYTNNYSAFLYEQIRYEEALAVAKELLALSLKLNNRQRAASGYNNMALQYQAQGKLQQAAESLMKALEISAEIVEPSEKDLSDRRKYYNNLSSLLLDMNDLDKGLSYAWKAFEIAEQLKDTLAMGRSLVNVMVAEAMANRLTDAEEHGLQYLAIGQSFGDVQMELRAYSNLSDIYRRQKRYQLALDTYQKAQRLLKKAPPGNEVYILSGISSVYKEMGRHAQADVYFEKALAIAEKELAKPQLIELYLSGAEIKEGMGDYKAALSFRKQYEKINDSLRNQETHHTIQELEVKYQTAEKERALAERDLKISGQRSELERKNTWVILSILLVAILALTLLFNRLISRQKLKTEATEQANRLLEAQLQGEETERARTARELHDGVASILSAAKLRINAMEEQDPYANSMLGQLIETAVQEIRNISHNLAPEAILDEGFEHAVQEFCRRVNHPGMQLECYVVGELPKLGKNAELLLYRIIQEAVANMVKHAEATEGIVQLVGEGPRLSITIEDNGKGFDPKTRKATGIGLKNLASRIQLLHGSQEVHSAPGKGTSIYIEIDTGKVVQSAGAGVEAQYTG</sequence>
<keyword evidence="21" id="KW-1133">Transmembrane helix</keyword>
<evidence type="ECO:0000256" key="7">
    <source>
        <dbReference type="ARBA" id="ARBA00022490"/>
    </source>
</evidence>
<keyword evidence="11" id="KW-0547">Nucleotide-binding</keyword>
<keyword evidence="9" id="KW-0808">Transferase</keyword>
<keyword evidence="12" id="KW-0418">Kinase</keyword>
<evidence type="ECO:0000256" key="16">
    <source>
        <dbReference type="ARBA" id="ARBA00023014"/>
    </source>
</evidence>
<keyword evidence="21" id="KW-0472">Membrane</keyword>
<evidence type="ECO:0000259" key="22">
    <source>
        <dbReference type="PROSITE" id="PS50109"/>
    </source>
</evidence>
<evidence type="ECO:0000256" key="9">
    <source>
        <dbReference type="ARBA" id="ARBA00022679"/>
    </source>
</evidence>
<feature type="coiled-coil region" evidence="20">
    <location>
        <begin position="348"/>
        <end position="375"/>
    </location>
</feature>
<evidence type="ECO:0000256" key="12">
    <source>
        <dbReference type="ARBA" id="ARBA00022777"/>
    </source>
</evidence>
<dbReference type="PROSITE" id="PS50005">
    <property type="entry name" value="TPR"/>
    <property type="match status" value="2"/>
</dbReference>
<dbReference type="InterPro" id="IPR036890">
    <property type="entry name" value="HATPase_C_sf"/>
</dbReference>
<name>A0ABV7JFZ6_9SPHI</name>
<comment type="catalytic activity">
    <reaction evidence="1">
        <text>ATP + protein L-histidine = ADP + protein N-phospho-L-histidine.</text>
        <dbReference type="EC" id="2.7.13.3"/>
    </reaction>
</comment>
<dbReference type="PANTHER" id="PTHR24421">
    <property type="entry name" value="NITRATE/NITRITE SENSOR PROTEIN NARX-RELATED"/>
    <property type="match status" value="1"/>
</dbReference>
<dbReference type="EMBL" id="JBHRTA010000003">
    <property type="protein sequence ID" value="MFC3196027.1"/>
    <property type="molecule type" value="Genomic_DNA"/>
</dbReference>
<evidence type="ECO:0000256" key="8">
    <source>
        <dbReference type="ARBA" id="ARBA00022553"/>
    </source>
</evidence>
<feature type="repeat" description="TPR" evidence="19">
    <location>
        <begin position="234"/>
        <end position="267"/>
    </location>
</feature>
<dbReference type="CDD" id="cd16917">
    <property type="entry name" value="HATPase_UhpB-NarQ-NarX-like"/>
    <property type="match status" value="1"/>
</dbReference>
<evidence type="ECO:0000256" key="10">
    <source>
        <dbReference type="ARBA" id="ARBA00022723"/>
    </source>
</evidence>
<dbReference type="Pfam" id="PF13181">
    <property type="entry name" value="TPR_8"/>
    <property type="match status" value="3"/>
</dbReference>
<reference evidence="24" key="1">
    <citation type="journal article" date="2019" name="Int. J. Syst. Evol. Microbiol.">
        <title>The Global Catalogue of Microorganisms (GCM) 10K type strain sequencing project: providing services to taxonomists for standard genome sequencing and annotation.</title>
        <authorList>
            <consortium name="The Broad Institute Genomics Platform"/>
            <consortium name="The Broad Institute Genome Sequencing Center for Infectious Disease"/>
            <person name="Wu L."/>
            <person name="Ma J."/>
        </authorList>
    </citation>
    <scope>NUCLEOTIDE SEQUENCE [LARGE SCALE GENOMIC DNA]</scope>
    <source>
        <strain evidence="24">KCTC 52416</strain>
    </source>
</reference>
<keyword evidence="7" id="KW-0963">Cytoplasm</keyword>
<evidence type="ECO:0000256" key="1">
    <source>
        <dbReference type="ARBA" id="ARBA00000085"/>
    </source>
</evidence>
<dbReference type="InterPro" id="IPR003594">
    <property type="entry name" value="HATPase_dom"/>
</dbReference>
<dbReference type="SMART" id="SM00387">
    <property type="entry name" value="HATPase_c"/>
    <property type="match status" value="1"/>
</dbReference>
<comment type="subcellular location">
    <subcellularLocation>
        <location evidence="3">Cytoplasm</location>
    </subcellularLocation>
</comment>
<keyword evidence="13" id="KW-0067">ATP-binding</keyword>
<dbReference type="Gene3D" id="1.25.40.10">
    <property type="entry name" value="Tetratricopeptide repeat domain"/>
    <property type="match status" value="3"/>
</dbReference>
<evidence type="ECO:0000313" key="23">
    <source>
        <dbReference type="EMBL" id="MFC3196027.1"/>
    </source>
</evidence>
<accession>A0ABV7JFZ6</accession>
<dbReference type="RefSeq" id="WP_379018334.1">
    <property type="nucleotide sequence ID" value="NZ_JBHRTA010000003.1"/>
</dbReference>
<comment type="function">
    <text evidence="17">Member of the two-component regulatory system NreB/NreC involved in the control of dissimilatory nitrate/nitrite reduction in response to oxygen. NreB functions as a direct oxygen sensor histidine kinase which is autophosphorylated, in the absence of oxygen, probably at the conserved histidine residue, and transfers its phosphate group probably to a conserved aspartate residue of NreC. NreB/NreC activates the expression of the nitrate (narGHJI) and nitrite (nir) reductase operons, as well as the putative nitrate transporter gene narT.</text>
</comment>
<keyword evidence="14" id="KW-0408">Iron</keyword>
<keyword evidence="19" id="KW-0802">TPR repeat</keyword>
<feature type="coiled-coil region" evidence="20">
    <location>
        <begin position="414"/>
        <end position="446"/>
    </location>
</feature>
<dbReference type="InterPro" id="IPR011990">
    <property type="entry name" value="TPR-like_helical_dom_sf"/>
</dbReference>
<evidence type="ECO:0000256" key="11">
    <source>
        <dbReference type="ARBA" id="ARBA00022741"/>
    </source>
</evidence>
<keyword evidence="6" id="KW-0004">4Fe-4S</keyword>
<dbReference type="PANTHER" id="PTHR24421:SF10">
    <property type="entry name" value="NITRATE_NITRITE SENSOR PROTEIN NARQ"/>
    <property type="match status" value="1"/>
</dbReference>
<dbReference type="Gene3D" id="3.30.565.10">
    <property type="entry name" value="Histidine kinase-like ATPase, C-terminal domain"/>
    <property type="match status" value="1"/>
</dbReference>
<dbReference type="InterPro" id="IPR004358">
    <property type="entry name" value="Sig_transdc_His_kin-like_C"/>
</dbReference>
<keyword evidence="8" id="KW-0597">Phosphoprotein</keyword>
<evidence type="ECO:0000256" key="4">
    <source>
        <dbReference type="ARBA" id="ARBA00012438"/>
    </source>
</evidence>
<evidence type="ECO:0000256" key="17">
    <source>
        <dbReference type="ARBA" id="ARBA00024827"/>
    </source>
</evidence>
<organism evidence="23 24">
    <name type="scientific">Parapedobacter deserti</name>
    <dbReference type="NCBI Taxonomy" id="1912957"/>
    <lineage>
        <taxon>Bacteria</taxon>
        <taxon>Pseudomonadati</taxon>
        <taxon>Bacteroidota</taxon>
        <taxon>Sphingobacteriia</taxon>
        <taxon>Sphingobacteriales</taxon>
        <taxon>Sphingobacteriaceae</taxon>
        <taxon>Parapedobacter</taxon>
    </lineage>
</organism>
<feature type="repeat" description="TPR" evidence="19">
    <location>
        <begin position="109"/>
        <end position="142"/>
    </location>
</feature>
<keyword evidence="21" id="KW-0812">Transmembrane</keyword>
<keyword evidence="20" id="KW-0175">Coiled coil</keyword>
<dbReference type="Pfam" id="PF07730">
    <property type="entry name" value="HisKA_3"/>
    <property type="match status" value="1"/>
</dbReference>
<evidence type="ECO:0000256" key="3">
    <source>
        <dbReference type="ARBA" id="ARBA00004496"/>
    </source>
</evidence>
<dbReference type="Gene3D" id="1.20.5.1930">
    <property type="match status" value="1"/>
</dbReference>
<evidence type="ECO:0000256" key="5">
    <source>
        <dbReference type="ARBA" id="ARBA00017322"/>
    </source>
</evidence>
<evidence type="ECO:0000256" key="15">
    <source>
        <dbReference type="ARBA" id="ARBA00023012"/>
    </source>
</evidence>
<evidence type="ECO:0000256" key="13">
    <source>
        <dbReference type="ARBA" id="ARBA00022840"/>
    </source>
</evidence>
<evidence type="ECO:0000256" key="18">
    <source>
        <dbReference type="ARBA" id="ARBA00030800"/>
    </source>
</evidence>
<dbReference type="EC" id="2.7.13.3" evidence="4"/>
<protein>
    <recommendedName>
        <fullName evidence="5">Oxygen sensor histidine kinase NreB</fullName>
        <ecNumber evidence="4">2.7.13.3</ecNumber>
    </recommendedName>
    <alternativeName>
        <fullName evidence="18">Nitrogen regulation protein B</fullName>
    </alternativeName>
</protein>
<dbReference type="InterPro" id="IPR019734">
    <property type="entry name" value="TPR_rpt"/>
</dbReference>
<evidence type="ECO:0000256" key="21">
    <source>
        <dbReference type="SAM" id="Phobius"/>
    </source>
</evidence>
<evidence type="ECO:0000256" key="20">
    <source>
        <dbReference type="SAM" id="Coils"/>
    </source>
</evidence>
<dbReference type="Proteomes" id="UP001595526">
    <property type="component" value="Unassembled WGS sequence"/>
</dbReference>
<keyword evidence="15" id="KW-0902">Two-component regulatory system</keyword>
<evidence type="ECO:0000256" key="6">
    <source>
        <dbReference type="ARBA" id="ARBA00022485"/>
    </source>
</evidence>
<proteinExistence type="predicted"/>
<feature type="domain" description="Histidine kinase" evidence="22">
    <location>
        <begin position="442"/>
        <end position="629"/>
    </location>
</feature>
<dbReference type="PRINTS" id="PR00344">
    <property type="entry name" value="BCTRLSENSOR"/>
</dbReference>
<gene>
    <name evidence="23" type="ORF">ACFOET_00240</name>
</gene>
<feature type="transmembrane region" description="Helical" evidence="21">
    <location>
        <begin position="391"/>
        <end position="408"/>
    </location>
</feature>
<comment type="cofactor">
    <cofactor evidence="2">
        <name>[4Fe-4S] cluster</name>
        <dbReference type="ChEBI" id="CHEBI:49883"/>
    </cofactor>
</comment>
<evidence type="ECO:0000256" key="14">
    <source>
        <dbReference type="ARBA" id="ARBA00023004"/>
    </source>
</evidence>
<dbReference type="InterPro" id="IPR005467">
    <property type="entry name" value="His_kinase_dom"/>
</dbReference>
<keyword evidence="10" id="KW-0479">Metal-binding</keyword>
<dbReference type="SMART" id="SM00028">
    <property type="entry name" value="TPR"/>
    <property type="match status" value="4"/>
</dbReference>
<dbReference type="Pfam" id="PF02518">
    <property type="entry name" value="HATPase_c"/>
    <property type="match status" value="1"/>
</dbReference>
<dbReference type="SUPFAM" id="SSF48452">
    <property type="entry name" value="TPR-like"/>
    <property type="match status" value="2"/>
</dbReference>
<dbReference type="SUPFAM" id="SSF55874">
    <property type="entry name" value="ATPase domain of HSP90 chaperone/DNA topoisomerase II/histidine kinase"/>
    <property type="match status" value="1"/>
</dbReference>
<dbReference type="InterPro" id="IPR011712">
    <property type="entry name" value="Sig_transdc_His_kin_sub3_dim/P"/>
</dbReference>
<evidence type="ECO:0000313" key="24">
    <source>
        <dbReference type="Proteomes" id="UP001595526"/>
    </source>
</evidence>
<dbReference type="PROSITE" id="PS50109">
    <property type="entry name" value="HIS_KIN"/>
    <property type="match status" value="1"/>
</dbReference>
<dbReference type="InterPro" id="IPR050482">
    <property type="entry name" value="Sensor_HK_TwoCompSys"/>
</dbReference>
<keyword evidence="24" id="KW-1185">Reference proteome</keyword>
<comment type="caution">
    <text evidence="23">The sequence shown here is derived from an EMBL/GenBank/DDBJ whole genome shotgun (WGS) entry which is preliminary data.</text>
</comment>
<evidence type="ECO:0000256" key="2">
    <source>
        <dbReference type="ARBA" id="ARBA00001966"/>
    </source>
</evidence>